<dbReference type="InterPro" id="IPR001789">
    <property type="entry name" value="Sig_transdc_resp-reg_receiver"/>
</dbReference>
<feature type="modified residue" description="4-aspartylphosphate" evidence="1">
    <location>
        <position position="101"/>
    </location>
</feature>
<protein>
    <submittedName>
        <fullName evidence="3 4">Response regulator</fullName>
    </submittedName>
</protein>
<evidence type="ECO:0000313" key="4">
    <source>
        <dbReference type="EMBL" id="TWI47408.1"/>
    </source>
</evidence>
<dbReference type="EMBL" id="VLKW01000004">
    <property type="protein sequence ID" value="TWI47408.1"/>
    <property type="molecule type" value="Genomic_DNA"/>
</dbReference>
<dbReference type="AlphaFoldDB" id="A0A562PSP4"/>
<evidence type="ECO:0000259" key="2">
    <source>
        <dbReference type="PROSITE" id="PS50110"/>
    </source>
</evidence>
<dbReference type="EMBL" id="CP046904">
    <property type="protein sequence ID" value="QGZ39289.1"/>
    <property type="molecule type" value="Genomic_DNA"/>
</dbReference>
<reference evidence="4 5" key="1">
    <citation type="journal article" date="2015" name="Stand. Genomic Sci.">
        <title>Genomic Encyclopedia of Bacterial and Archaeal Type Strains, Phase III: the genomes of soil and plant-associated and newly described type strains.</title>
        <authorList>
            <person name="Whitman W.B."/>
            <person name="Woyke T."/>
            <person name="Klenk H.P."/>
            <person name="Zhou Y."/>
            <person name="Lilburn T.G."/>
            <person name="Beck B.J."/>
            <person name="De Vos P."/>
            <person name="Vandamme P."/>
            <person name="Eisen J.A."/>
            <person name="Garrity G."/>
            <person name="Hugenholtz P."/>
            <person name="Kyrpides N.C."/>
        </authorList>
    </citation>
    <scope>NUCLEOTIDE SEQUENCE [LARGE SCALE GENOMIC DNA]</scope>
    <source>
        <strain evidence="4 5">CGMCC 1.10685</strain>
    </source>
</reference>
<dbReference type="GO" id="GO:0000160">
    <property type="term" value="P:phosphorelay signal transduction system"/>
    <property type="evidence" value="ECO:0007669"/>
    <property type="project" value="InterPro"/>
</dbReference>
<organism evidence="4 5">
    <name type="scientific">Pseudoduganella flava</name>
    <dbReference type="NCBI Taxonomy" id="871742"/>
    <lineage>
        <taxon>Bacteria</taxon>
        <taxon>Pseudomonadati</taxon>
        <taxon>Pseudomonadota</taxon>
        <taxon>Betaproteobacteria</taxon>
        <taxon>Burkholderiales</taxon>
        <taxon>Oxalobacteraceae</taxon>
        <taxon>Telluria group</taxon>
        <taxon>Pseudoduganella</taxon>
    </lineage>
</organism>
<evidence type="ECO:0000256" key="1">
    <source>
        <dbReference type="PROSITE-ProRule" id="PRU00169"/>
    </source>
</evidence>
<dbReference type="PROSITE" id="PS50110">
    <property type="entry name" value="RESPONSE_REGULATORY"/>
    <property type="match status" value="1"/>
</dbReference>
<proteinExistence type="predicted"/>
<evidence type="ECO:0000313" key="3">
    <source>
        <dbReference type="EMBL" id="QGZ39289.1"/>
    </source>
</evidence>
<keyword evidence="1" id="KW-0597">Phosphoprotein</keyword>
<dbReference type="OrthoDB" id="5697380at2"/>
<name>A0A562PSP4_9BURK</name>
<dbReference type="RefSeq" id="WP_145875161.1">
    <property type="nucleotide sequence ID" value="NZ_CP046904.1"/>
</dbReference>
<dbReference type="Proteomes" id="UP000315112">
    <property type="component" value="Unassembled WGS sequence"/>
</dbReference>
<reference evidence="4" key="2">
    <citation type="submission" date="2019-07" db="EMBL/GenBank/DDBJ databases">
        <authorList>
            <person name="Whitman W."/>
            <person name="Huntemann M."/>
            <person name="Clum A."/>
            <person name="Pillay M."/>
            <person name="Palaniappan K."/>
            <person name="Varghese N."/>
            <person name="Mikhailova N."/>
            <person name="Stamatis D."/>
            <person name="Reddy T."/>
            <person name="Daum C."/>
            <person name="Shapiro N."/>
            <person name="Ivanova N."/>
            <person name="Kyrpides N."/>
            <person name="Woyke T."/>
        </authorList>
    </citation>
    <scope>NUCLEOTIDE SEQUENCE</scope>
    <source>
        <strain evidence="4">CGMCC 1.10685</strain>
    </source>
</reference>
<accession>A0A562PSP4</accession>
<dbReference type="InterPro" id="IPR011006">
    <property type="entry name" value="CheY-like_superfamily"/>
</dbReference>
<gene>
    <name evidence="3" type="ORF">GO485_09675</name>
    <name evidence="4" type="ORF">IP92_02468</name>
</gene>
<dbReference type="Proteomes" id="UP000437862">
    <property type="component" value="Chromosome"/>
</dbReference>
<reference evidence="3 6" key="3">
    <citation type="submission" date="2019-12" db="EMBL/GenBank/DDBJ databases">
        <title>Draft Genome Sequences of Six Type Strains of the Genus Massilia.</title>
        <authorList>
            <person name="Miess H."/>
            <person name="Frediansyah A."/>
            <person name="Goeker M."/>
            <person name="Gross H."/>
        </authorList>
    </citation>
    <scope>NUCLEOTIDE SEQUENCE [LARGE SCALE GENOMIC DNA]</scope>
    <source>
        <strain evidence="3 6">DSM 26639</strain>
    </source>
</reference>
<keyword evidence="6" id="KW-1185">Reference proteome</keyword>
<evidence type="ECO:0000313" key="6">
    <source>
        <dbReference type="Proteomes" id="UP000437862"/>
    </source>
</evidence>
<dbReference type="Pfam" id="PF00072">
    <property type="entry name" value="Response_reg"/>
    <property type="match status" value="1"/>
</dbReference>
<sequence>MRLPLISHPTTVVLVDDSDSFLKSLSFQLDPLLPNKTFHDTAVALDWFERSTRRDELPLHVNHDSLNQTPDQPNVAVDVRRIHRIAEQPQRFTIPSVLVVDYSMPQMNGIEFCEALAHLPTKKILFTGAADEKIAVDAFNRGLIDRYIKKSDDDALDRLELEINAMQRAFFLDHAQTLADLLALHDYSFLRCQAMAGVVQELYRRHGFVEHYLYPSPAGILLFDRYGRAKLMVIETEQGMCAQYEVARDNDAPHSLLLALSERRVLPFFPQTAGDGMYSTEAGEEWHRHCRPPQICMGREKYYWALFDFPGHYLEGPPAPFEQYLNARQAGSISAAGGLLAFTV</sequence>
<dbReference type="SUPFAM" id="SSF52172">
    <property type="entry name" value="CheY-like"/>
    <property type="match status" value="1"/>
</dbReference>
<evidence type="ECO:0000313" key="5">
    <source>
        <dbReference type="Proteomes" id="UP000315112"/>
    </source>
</evidence>
<dbReference type="Gene3D" id="3.40.50.2300">
    <property type="match status" value="1"/>
</dbReference>
<feature type="domain" description="Response regulatory" evidence="2">
    <location>
        <begin position="11"/>
        <end position="164"/>
    </location>
</feature>